<dbReference type="NCBIfam" id="NF008823">
    <property type="entry name" value="PRK11873.1"/>
    <property type="match status" value="1"/>
</dbReference>
<keyword evidence="11" id="KW-1185">Reference proteome</keyword>
<dbReference type="InterPro" id="IPR029063">
    <property type="entry name" value="SAM-dependent_MTases_sf"/>
</dbReference>
<evidence type="ECO:0000256" key="3">
    <source>
        <dbReference type="ARBA" id="ARBA00034487"/>
    </source>
</evidence>
<evidence type="ECO:0000256" key="6">
    <source>
        <dbReference type="ARBA" id="ARBA00047941"/>
    </source>
</evidence>
<evidence type="ECO:0000256" key="4">
    <source>
        <dbReference type="ARBA" id="ARBA00034521"/>
    </source>
</evidence>
<dbReference type="InterPro" id="IPR026669">
    <property type="entry name" value="Arsenite_MeTrfase-like"/>
</dbReference>
<accession>A0A8J3ZVG2</accession>
<sequence>MAGMKWFWRAVCAPQCSDSCQVNCPGCYAMAEEWEKQGIVTPVTGKQAPKFSWSKAGELWACWSKSASARMLVRLNPASWRRRPANAAAPSAASAPVAVKASGGCGCHGDSMLPTVDAGIRLTAADTVRAGVTQHYDEHAKSVRAAADGCCGGGATVGLPEEVSCVNEYADSDLQQIPADAITASLGCGNPFERAGLSPGEVVLDLGSGGGLDAIVAARRVGPEGHVFGLDMSDEMLSLARANSAKAGLTNVAFLRGDMESIPLPRASVDVIISNCVVNLVPDKGRALAEAFRVLRPGGRLAISDIASRLPVPAEMRSDLAAWAACIGGALTVEEYRERLAGAGFVDIEIEREREYTARDAELGGVAPILERAGLADALALGFANTSVRARKPGVAEQAERMLVPSTSVSTD</sequence>
<comment type="catalytic activity">
    <reaction evidence="7">
        <text>arsenic triglutathione + 2 [thioredoxin]-dithiol + 2 S-adenosyl-L-methionine + H2O = dimethylarsinous acid + 2 [thioredoxin]-disulfide + 3 glutathione + 2 S-adenosyl-L-homocysteine + 2 H(+)</text>
        <dbReference type="Rhea" id="RHEA:69464"/>
        <dbReference type="Rhea" id="RHEA-COMP:10698"/>
        <dbReference type="Rhea" id="RHEA-COMP:10700"/>
        <dbReference type="ChEBI" id="CHEBI:15377"/>
        <dbReference type="ChEBI" id="CHEBI:15378"/>
        <dbReference type="ChEBI" id="CHEBI:23808"/>
        <dbReference type="ChEBI" id="CHEBI:29950"/>
        <dbReference type="ChEBI" id="CHEBI:50058"/>
        <dbReference type="ChEBI" id="CHEBI:57856"/>
        <dbReference type="ChEBI" id="CHEBI:57925"/>
        <dbReference type="ChEBI" id="CHEBI:59789"/>
        <dbReference type="ChEBI" id="CHEBI:183640"/>
        <dbReference type="EC" id="2.1.1.137"/>
    </reaction>
</comment>
<keyword evidence="2" id="KW-0949">S-adenosyl-L-methionine</keyword>
<comment type="similarity">
    <text evidence="3">Belongs to the methyltransferase superfamily. Arsenite methyltransferase family.</text>
</comment>
<feature type="domain" description="Methyltransferase" evidence="9">
    <location>
        <begin position="198"/>
        <end position="341"/>
    </location>
</feature>
<comment type="catalytic activity">
    <reaction evidence="8">
        <text>arsenic triglutathione + 3 [thioredoxin]-dithiol + 3 S-adenosyl-L-methionine = trimethylarsine + 3 [thioredoxin]-disulfide + 3 glutathione + 3 S-adenosyl-L-homocysteine + 3 H(+)</text>
        <dbReference type="Rhea" id="RHEA:69432"/>
        <dbReference type="Rhea" id="RHEA-COMP:10698"/>
        <dbReference type="Rhea" id="RHEA-COMP:10700"/>
        <dbReference type="ChEBI" id="CHEBI:15378"/>
        <dbReference type="ChEBI" id="CHEBI:27130"/>
        <dbReference type="ChEBI" id="CHEBI:29950"/>
        <dbReference type="ChEBI" id="CHEBI:50058"/>
        <dbReference type="ChEBI" id="CHEBI:57856"/>
        <dbReference type="ChEBI" id="CHEBI:57925"/>
        <dbReference type="ChEBI" id="CHEBI:59789"/>
        <dbReference type="ChEBI" id="CHEBI:183640"/>
        <dbReference type="EC" id="2.1.1.137"/>
    </reaction>
</comment>
<dbReference type="InterPro" id="IPR025714">
    <property type="entry name" value="Methyltranfer_dom"/>
</dbReference>
<dbReference type="Pfam" id="PF13847">
    <property type="entry name" value="Methyltransf_31"/>
    <property type="match status" value="1"/>
</dbReference>
<comment type="catalytic activity">
    <reaction evidence="6">
        <text>arsenic triglutathione + [thioredoxin]-dithiol + S-adenosyl-L-methionine + 2 H2O = methylarsonous acid + [thioredoxin]-disulfide + 3 glutathione + S-adenosyl-L-homocysteine + H(+)</text>
        <dbReference type="Rhea" id="RHEA:69460"/>
        <dbReference type="Rhea" id="RHEA-COMP:10698"/>
        <dbReference type="Rhea" id="RHEA-COMP:10700"/>
        <dbReference type="ChEBI" id="CHEBI:15377"/>
        <dbReference type="ChEBI" id="CHEBI:15378"/>
        <dbReference type="ChEBI" id="CHEBI:17826"/>
        <dbReference type="ChEBI" id="CHEBI:29950"/>
        <dbReference type="ChEBI" id="CHEBI:50058"/>
        <dbReference type="ChEBI" id="CHEBI:57856"/>
        <dbReference type="ChEBI" id="CHEBI:57925"/>
        <dbReference type="ChEBI" id="CHEBI:59789"/>
        <dbReference type="ChEBI" id="CHEBI:183640"/>
        <dbReference type="EC" id="2.1.1.137"/>
    </reaction>
</comment>
<evidence type="ECO:0000313" key="10">
    <source>
        <dbReference type="EMBL" id="GIJ70694.1"/>
    </source>
</evidence>
<evidence type="ECO:0000256" key="2">
    <source>
        <dbReference type="ARBA" id="ARBA00022691"/>
    </source>
</evidence>
<dbReference type="Proteomes" id="UP000635606">
    <property type="component" value="Unassembled WGS sequence"/>
</dbReference>
<proteinExistence type="inferred from homology"/>
<reference evidence="10" key="1">
    <citation type="submission" date="2021-01" db="EMBL/GenBank/DDBJ databases">
        <title>Whole genome shotgun sequence of Virgisporangium ochraceum NBRC 16418.</title>
        <authorList>
            <person name="Komaki H."/>
            <person name="Tamura T."/>
        </authorList>
    </citation>
    <scope>NUCLEOTIDE SEQUENCE</scope>
    <source>
        <strain evidence="10">NBRC 16418</strain>
    </source>
</reference>
<keyword evidence="1" id="KW-0808">Transferase</keyword>
<organism evidence="10 11">
    <name type="scientific">Virgisporangium ochraceum</name>
    <dbReference type="NCBI Taxonomy" id="65505"/>
    <lineage>
        <taxon>Bacteria</taxon>
        <taxon>Bacillati</taxon>
        <taxon>Actinomycetota</taxon>
        <taxon>Actinomycetes</taxon>
        <taxon>Micromonosporales</taxon>
        <taxon>Micromonosporaceae</taxon>
        <taxon>Virgisporangium</taxon>
    </lineage>
</organism>
<evidence type="ECO:0000256" key="7">
    <source>
        <dbReference type="ARBA" id="ARBA00047943"/>
    </source>
</evidence>
<dbReference type="CDD" id="cd02440">
    <property type="entry name" value="AdoMet_MTases"/>
    <property type="match status" value="1"/>
</dbReference>
<gene>
    <name evidence="10" type="ORF">Voc01_056110</name>
</gene>
<dbReference type="EMBL" id="BOPH01000082">
    <property type="protein sequence ID" value="GIJ70694.1"/>
    <property type="molecule type" value="Genomic_DNA"/>
</dbReference>
<comment type="caution">
    <text evidence="10">The sequence shown here is derived from an EMBL/GenBank/DDBJ whole genome shotgun (WGS) entry which is preliminary data.</text>
</comment>
<dbReference type="PANTHER" id="PTHR43675">
    <property type="entry name" value="ARSENITE METHYLTRANSFERASE"/>
    <property type="match status" value="1"/>
</dbReference>
<dbReference type="PANTHER" id="PTHR43675:SF8">
    <property type="entry name" value="ARSENITE METHYLTRANSFERASE"/>
    <property type="match status" value="1"/>
</dbReference>
<dbReference type="Gene3D" id="3.40.50.150">
    <property type="entry name" value="Vaccinia Virus protein VP39"/>
    <property type="match status" value="1"/>
</dbReference>
<name>A0A8J3ZVG2_9ACTN</name>
<dbReference type="SUPFAM" id="SSF53335">
    <property type="entry name" value="S-adenosyl-L-methionine-dependent methyltransferases"/>
    <property type="match status" value="1"/>
</dbReference>
<evidence type="ECO:0000256" key="1">
    <source>
        <dbReference type="ARBA" id="ARBA00022679"/>
    </source>
</evidence>
<evidence type="ECO:0000313" key="11">
    <source>
        <dbReference type="Proteomes" id="UP000635606"/>
    </source>
</evidence>
<dbReference type="AlphaFoldDB" id="A0A8J3ZVG2"/>
<evidence type="ECO:0000256" key="5">
    <source>
        <dbReference type="ARBA" id="ARBA00034545"/>
    </source>
</evidence>
<evidence type="ECO:0000256" key="8">
    <source>
        <dbReference type="ARBA" id="ARBA00048428"/>
    </source>
</evidence>
<protein>
    <recommendedName>
        <fullName evidence="5">Arsenite methyltransferase</fullName>
        <ecNumber evidence="4">2.1.1.137</ecNumber>
    </recommendedName>
</protein>
<dbReference type="GO" id="GO:0030791">
    <property type="term" value="F:arsenite methyltransferase activity"/>
    <property type="evidence" value="ECO:0007669"/>
    <property type="project" value="UniProtKB-EC"/>
</dbReference>
<dbReference type="EC" id="2.1.1.137" evidence="4"/>
<evidence type="ECO:0000259" key="9">
    <source>
        <dbReference type="Pfam" id="PF13847"/>
    </source>
</evidence>